<evidence type="ECO:0008006" key="3">
    <source>
        <dbReference type="Google" id="ProtNLM"/>
    </source>
</evidence>
<dbReference type="PATRIC" id="fig|42234.21.peg.1555"/>
<dbReference type="EMBL" id="JPPY01000044">
    <property type="protein sequence ID" value="KND38480.1"/>
    <property type="molecule type" value="Genomic_DNA"/>
</dbReference>
<organism evidence="1 2">
    <name type="scientific">Streptomyces acidiscabies</name>
    <dbReference type="NCBI Taxonomy" id="42234"/>
    <lineage>
        <taxon>Bacteria</taxon>
        <taxon>Bacillati</taxon>
        <taxon>Actinomycetota</taxon>
        <taxon>Actinomycetes</taxon>
        <taxon>Kitasatosporales</taxon>
        <taxon>Streptomycetaceae</taxon>
        <taxon>Streptomyces</taxon>
    </lineage>
</organism>
<dbReference type="Proteomes" id="UP000037151">
    <property type="component" value="Unassembled WGS sequence"/>
</dbReference>
<name>A0A0L0KLL1_9ACTN</name>
<evidence type="ECO:0000313" key="2">
    <source>
        <dbReference type="Proteomes" id="UP000037151"/>
    </source>
</evidence>
<evidence type="ECO:0000313" key="1">
    <source>
        <dbReference type="EMBL" id="KND38480.1"/>
    </source>
</evidence>
<accession>A0A0L0KLL1</accession>
<comment type="caution">
    <text evidence="1">The sequence shown here is derived from an EMBL/GenBank/DDBJ whole genome shotgun (WGS) entry which is preliminary data.</text>
</comment>
<sequence>MEAAVRALANTTLSVLRGTTTDEFGDEADNSTVIASGLPASLIEQVRQSYTPENPTPRVVRYSIARVNADTDIRETDRVKDERSNRTYIVQAVSQTGGLGIVNDLRLDLKHTT</sequence>
<dbReference type="AlphaFoldDB" id="A0A0L0KLL1"/>
<gene>
    <name evidence="1" type="ORF">IQ63_07545</name>
</gene>
<proteinExistence type="predicted"/>
<protein>
    <recommendedName>
        <fullName evidence="3">Phage head-tail joining protein</fullName>
    </recommendedName>
</protein>
<reference evidence="2" key="1">
    <citation type="submission" date="2014-07" db="EMBL/GenBank/DDBJ databases">
        <title>Genome sequencing of plant-pathogenic Streptomyces species.</title>
        <authorList>
            <person name="Harrison J."/>
            <person name="Sapp M."/>
            <person name="Thwaites R."/>
            <person name="Studholme D.J."/>
        </authorList>
    </citation>
    <scope>NUCLEOTIDE SEQUENCE [LARGE SCALE GENOMIC DNA]</scope>
    <source>
        <strain evidence="2">NCPPB 4445</strain>
    </source>
</reference>